<dbReference type="EMBL" id="CP001928">
    <property type="protein sequence ID" value="ADI39211.1"/>
    <property type="molecule type" value="Genomic_DNA"/>
</dbReference>
<sequence length="334" mass="38001">MRILYLLILTAPFLLFAEDSWTQELPGGFRASVHVPKTRISIDEELILHLALEYPSTHLPDLDTIRMNLLKYVGVTEPPFALIGEKVEEAGKGAMKITFRMEPQLAKIHFVSFYDIPFVPLEKGPTKKIISEIFEIDVFLPKIDPAYHGHAIGLLSLTEPLPIGMDIKNTQRIEHPDRIQEEAKRSVSIVSSRSIPWTQMMGVLLFCIIVFIARMQPKKIPDPKKTIQKQAASAKLKALDTIRTLDSAEKERFYIDLTNTVRTFIEEKYQIKATSQTTQEFLHAMANHPSFDNETQAMLSDFLISSDRVKFADQKPSEDDCNKALQTAEQFISK</sequence>
<proteinExistence type="predicted"/>
<gene>
    <name evidence="1" type="ordered locus">wcw_1873</name>
</gene>
<dbReference type="KEGG" id="wch:wcw_1873"/>
<reference evidence="1 2" key="1">
    <citation type="journal article" date="2010" name="PLoS ONE">
        <title>The Waddlia genome: a window into chlamydial biology.</title>
        <authorList>
            <person name="Bertelli C."/>
            <person name="Collyn F."/>
            <person name="Croxatto A."/>
            <person name="Ruckert C."/>
            <person name="Polkinghorne A."/>
            <person name="Kebbi-Beghdadi C."/>
            <person name="Goesmann A."/>
            <person name="Vaughan L."/>
            <person name="Greub G."/>
        </authorList>
    </citation>
    <scope>NUCLEOTIDE SEQUENCE [LARGE SCALE GENOMIC DNA]</scope>
    <source>
        <strain evidence="2">ATCC VR-1470 / WSU 86-1044</strain>
    </source>
</reference>
<accession>D6YT16</accession>
<dbReference type="AlphaFoldDB" id="D6YT16"/>
<keyword evidence="2" id="KW-1185">Reference proteome</keyword>
<organism evidence="1 2">
    <name type="scientific">Waddlia chondrophila (strain ATCC VR-1470 / WSU 86-1044)</name>
    <dbReference type="NCBI Taxonomy" id="716544"/>
    <lineage>
        <taxon>Bacteria</taxon>
        <taxon>Pseudomonadati</taxon>
        <taxon>Chlamydiota</taxon>
        <taxon>Chlamydiia</taxon>
        <taxon>Parachlamydiales</taxon>
        <taxon>Waddliaceae</taxon>
        <taxon>Waddlia</taxon>
    </lineage>
</organism>
<dbReference type="Proteomes" id="UP000001505">
    <property type="component" value="Chromosome"/>
</dbReference>
<dbReference type="eggNOG" id="ENOG5033VC5">
    <property type="taxonomic scope" value="Bacteria"/>
</dbReference>
<evidence type="ECO:0000313" key="1">
    <source>
        <dbReference type="EMBL" id="ADI39211.1"/>
    </source>
</evidence>
<name>D6YT16_WADCW</name>
<evidence type="ECO:0008006" key="3">
    <source>
        <dbReference type="Google" id="ProtNLM"/>
    </source>
</evidence>
<protein>
    <recommendedName>
        <fullName evidence="3">Protein BatD</fullName>
    </recommendedName>
</protein>
<dbReference type="HOGENOM" id="CLU_831407_0_0_0"/>
<dbReference type="RefSeq" id="WP_013182911.1">
    <property type="nucleotide sequence ID" value="NC_014225.1"/>
</dbReference>
<evidence type="ECO:0000313" key="2">
    <source>
        <dbReference type="Proteomes" id="UP000001505"/>
    </source>
</evidence>
<dbReference type="STRING" id="716544.wcw_1873"/>
<dbReference type="OrthoDB" id="260093at2"/>